<organism evidence="3 4">
    <name type="scientific">Blastopirellula marina</name>
    <dbReference type="NCBI Taxonomy" id="124"/>
    <lineage>
        <taxon>Bacteria</taxon>
        <taxon>Pseudomonadati</taxon>
        <taxon>Planctomycetota</taxon>
        <taxon>Planctomycetia</taxon>
        <taxon>Pirellulales</taxon>
        <taxon>Pirellulaceae</taxon>
        <taxon>Blastopirellula</taxon>
    </lineage>
</organism>
<gene>
    <name evidence="3" type="ORF">C5Y83_14305</name>
</gene>
<evidence type="ECO:0000313" key="3">
    <source>
        <dbReference type="EMBL" id="PQO34674.1"/>
    </source>
</evidence>
<reference evidence="3 4" key="1">
    <citation type="submission" date="2018-02" db="EMBL/GenBank/DDBJ databases">
        <title>Comparative genomes isolates from brazilian mangrove.</title>
        <authorList>
            <person name="Araujo J.E."/>
            <person name="Taketani R.G."/>
            <person name="Silva M.C.P."/>
            <person name="Loureco M.V."/>
            <person name="Andreote F.D."/>
        </authorList>
    </citation>
    <scope>NUCLEOTIDE SEQUENCE [LARGE SCALE GENOMIC DNA]</scope>
    <source>
        <strain evidence="3 4">Hex-1 MGV</strain>
    </source>
</reference>
<dbReference type="Gene3D" id="3.40.50.150">
    <property type="entry name" value="Vaccinia Virus protein VP39"/>
    <property type="match status" value="1"/>
</dbReference>
<accession>A0A2S8FS51</accession>
<keyword evidence="1 3" id="KW-0808">Transferase</keyword>
<dbReference type="EMBL" id="PUHY01000010">
    <property type="protein sequence ID" value="PQO34674.1"/>
    <property type="molecule type" value="Genomic_DNA"/>
</dbReference>
<sequence>MPQIDPEAVFNHACATGYDKQWAEMAALRDAIHLLIRGIFLDLPKQARILSVGAGTGAEMLYLAQQFPDFRFVAVEPSSHMLQVCQSKAQEAGVLDRCEFHVGYLESYLNTEPFDAATSLLVSQFLLDRDIRTDYFRQIAQRLRPGGILVSSDLASDTDAVDYERLLQIWMRTLQSARIPEEATHKMRDTYKNDVAVLPPAEVATTIAAAGFHQPTCFYQAGLIHAWHAVRS</sequence>
<dbReference type="InterPro" id="IPR029063">
    <property type="entry name" value="SAM-dependent_MTases_sf"/>
</dbReference>
<comment type="caution">
    <text evidence="3">The sequence shown here is derived from an EMBL/GenBank/DDBJ whole genome shotgun (WGS) entry which is preliminary data.</text>
</comment>
<dbReference type="SUPFAM" id="SSF53335">
    <property type="entry name" value="S-adenosyl-L-methionine-dependent methyltransferases"/>
    <property type="match status" value="1"/>
</dbReference>
<dbReference type="Pfam" id="PF13649">
    <property type="entry name" value="Methyltransf_25"/>
    <property type="match status" value="1"/>
</dbReference>
<dbReference type="AlphaFoldDB" id="A0A2S8FS51"/>
<feature type="domain" description="Methyltransferase" evidence="2">
    <location>
        <begin position="49"/>
        <end position="147"/>
    </location>
</feature>
<dbReference type="RefSeq" id="WP_105330404.1">
    <property type="nucleotide sequence ID" value="NZ_PUHY01000010.1"/>
</dbReference>
<dbReference type="OrthoDB" id="213472at2"/>
<evidence type="ECO:0000256" key="1">
    <source>
        <dbReference type="ARBA" id="ARBA00022679"/>
    </source>
</evidence>
<evidence type="ECO:0000313" key="4">
    <source>
        <dbReference type="Proteomes" id="UP000238322"/>
    </source>
</evidence>
<dbReference type="PANTHER" id="PTHR43861">
    <property type="entry name" value="TRANS-ACONITATE 2-METHYLTRANSFERASE-RELATED"/>
    <property type="match status" value="1"/>
</dbReference>
<evidence type="ECO:0000259" key="2">
    <source>
        <dbReference type="Pfam" id="PF13649"/>
    </source>
</evidence>
<protein>
    <submittedName>
        <fullName evidence="3">SAM-dependent methyltransferase</fullName>
    </submittedName>
</protein>
<keyword evidence="3" id="KW-0489">Methyltransferase</keyword>
<dbReference type="GO" id="GO:0008168">
    <property type="term" value="F:methyltransferase activity"/>
    <property type="evidence" value="ECO:0007669"/>
    <property type="project" value="UniProtKB-KW"/>
</dbReference>
<dbReference type="CDD" id="cd02440">
    <property type="entry name" value="AdoMet_MTases"/>
    <property type="match status" value="1"/>
</dbReference>
<name>A0A2S8FS51_9BACT</name>
<dbReference type="Proteomes" id="UP000238322">
    <property type="component" value="Unassembled WGS sequence"/>
</dbReference>
<dbReference type="GO" id="GO:0032259">
    <property type="term" value="P:methylation"/>
    <property type="evidence" value="ECO:0007669"/>
    <property type="project" value="UniProtKB-KW"/>
</dbReference>
<proteinExistence type="predicted"/>
<dbReference type="InterPro" id="IPR041698">
    <property type="entry name" value="Methyltransf_25"/>
</dbReference>